<protein>
    <recommendedName>
        <fullName evidence="1">non-specific serine/threonine protein kinase</fullName>
        <ecNumber evidence="1">2.7.11.1</ecNumber>
    </recommendedName>
</protein>
<evidence type="ECO:0000256" key="6">
    <source>
        <dbReference type="ARBA" id="ARBA00022840"/>
    </source>
</evidence>
<dbReference type="EC" id="2.7.11.1" evidence="1"/>
<sequence>MGNSLSALKEHGYSLVSQQENKILVKNEGGDQFVIKKLSANQEESQFLLHLNHPHIVQHKEFIEDSDCLYLVLEHCEGGNLAQKIKNKKEGNAMFSENEILDCIVKICMALKYLHDQQILHKNLQPERLKSYTRNTMGQGRLSSLALLAIERTLVKSLEKTPSWSTEQQTEENKPSYVAPEILNGIPYEEKRQ</sequence>
<feature type="region of interest" description="Disordered" evidence="9">
    <location>
        <begin position="161"/>
        <end position="193"/>
    </location>
</feature>
<evidence type="ECO:0000259" key="10">
    <source>
        <dbReference type="PROSITE" id="PS50011"/>
    </source>
</evidence>
<keyword evidence="6" id="KW-0067">ATP-binding</keyword>
<name>A0A498L8Y1_LABRO</name>
<evidence type="ECO:0000256" key="3">
    <source>
        <dbReference type="ARBA" id="ARBA00022679"/>
    </source>
</evidence>
<dbReference type="SUPFAM" id="SSF56112">
    <property type="entry name" value="Protein kinase-like (PK-like)"/>
    <property type="match status" value="1"/>
</dbReference>
<comment type="catalytic activity">
    <reaction evidence="7">
        <text>L-threonyl-[protein] + ATP = O-phospho-L-threonyl-[protein] + ADP + H(+)</text>
        <dbReference type="Rhea" id="RHEA:46608"/>
        <dbReference type="Rhea" id="RHEA-COMP:11060"/>
        <dbReference type="Rhea" id="RHEA-COMP:11605"/>
        <dbReference type="ChEBI" id="CHEBI:15378"/>
        <dbReference type="ChEBI" id="CHEBI:30013"/>
        <dbReference type="ChEBI" id="CHEBI:30616"/>
        <dbReference type="ChEBI" id="CHEBI:61977"/>
        <dbReference type="ChEBI" id="CHEBI:456216"/>
        <dbReference type="EC" id="2.7.11.1"/>
    </reaction>
</comment>
<dbReference type="InterPro" id="IPR051131">
    <property type="entry name" value="NEK_Ser/Thr_kinase_NIMA"/>
</dbReference>
<keyword evidence="4" id="KW-0547">Nucleotide-binding</keyword>
<comment type="caution">
    <text evidence="11">The sequence shown here is derived from an EMBL/GenBank/DDBJ whole genome shotgun (WGS) entry which is preliminary data.</text>
</comment>
<comment type="catalytic activity">
    <reaction evidence="8">
        <text>L-seryl-[protein] + ATP = O-phospho-L-seryl-[protein] + ADP + H(+)</text>
        <dbReference type="Rhea" id="RHEA:17989"/>
        <dbReference type="Rhea" id="RHEA-COMP:9863"/>
        <dbReference type="Rhea" id="RHEA-COMP:11604"/>
        <dbReference type="ChEBI" id="CHEBI:15378"/>
        <dbReference type="ChEBI" id="CHEBI:29999"/>
        <dbReference type="ChEBI" id="CHEBI:30616"/>
        <dbReference type="ChEBI" id="CHEBI:83421"/>
        <dbReference type="ChEBI" id="CHEBI:456216"/>
        <dbReference type="EC" id="2.7.11.1"/>
    </reaction>
</comment>
<dbReference type="PANTHER" id="PTHR44899">
    <property type="entry name" value="CAMK FAMILY PROTEIN KINASE"/>
    <property type="match status" value="1"/>
</dbReference>
<feature type="domain" description="Protein kinase" evidence="10">
    <location>
        <begin position="1"/>
        <end position="193"/>
    </location>
</feature>
<accession>A0A498L8Y1</accession>
<evidence type="ECO:0000256" key="4">
    <source>
        <dbReference type="ARBA" id="ARBA00022741"/>
    </source>
</evidence>
<dbReference type="Gene3D" id="1.10.510.10">
    <property type="entry name" value="Transferase(Phosphotransferase) domain 1"/>
    <property type="match status" value="1"/>
</dbReference>
<dbReference type="GO" id="GO:0004674">
    <property type="term" value="F:protein serine/threonine kinase activity"/>
    <property type="evidence" value="ECO:0007669"/>
    <property type="project" value="UniProtKB-KW"/>
</dbReference>
<dbReference type="EMBL" id="QBIY01013483">
    <property type="protein sequence ID" value="RXN03336.1"/>
    <property type="molecule type" value="Genomic_DNA"/>
</dbReference>
<evidence type="ECO:0000256" key="9">
    <source>
        <dbReference type="SAM" id="MobiDB-lite"/>
    </source>
</evidence>
<dbReference type="Gene3D" id="3.30.200.20">
    <property type="entry name" value="Phosphorylase Kinase, domain 1"/>
    <property type="match status" value="1"/>
</dbReference>
<dbReference type="SMART" id="SM00220">
    <property type="entry name" value="S_TKc"/>
    <property type="match status" value="1"/>
</dbReference>
<proteinExistence type="predicted"/>
<dbReference type="InterPro" id="IPR011009">
    <property type="entry name" value="Kinase-like_dom_sf"/>
</dbReference>
<dbReference type="GO" id="GO:0005524">
    <property type="term" value="F:ATP binding"/>
    <property type="evidence" value="ECO:0007669"/>
    <property type="project" value="UniProtKB-KW"/>
</dbReference>
<evidence type="ECO:0000256" key="1">
    <source>
        <dbReference type="ARBA" id="ARBA00012513"/>
    </source>
</evidence>
<dbReference type="InterPro" id="IPR000719">
    <property type="entry name" value="Prot_kinase_dom"/>
</dbReference>
<evidence type="ECO:0000256" key="8">
    <source>
        <dbReference type="ARBA" id="ARBA00048679"/>
    </source>
</evidence>
<dbReference type="AlphaFoldDB" id="A0A498L8Y1"/>
<evidence type="ECO:0000256" key="5">
    <source>
        <dbReference type="ARBA" id="ARBA00022777"/>
    </source>
</evidence>
<dbReference type="PANTHER" id="PTHR44899:SF3">
    <property type="entry name" value="SERINE_THREONINE-PROTEIN KINASE NEK1"/>
    <property type="match status" value="1"/>
</dbReference>
<evidence type="ECO:0000313" key="12">
    <source>
        <dbReference type="Proteomes" id="UP000290572"/>
    </source>
</evidence>
<keyword evidence="3" id="KW-0808">Transferase</keyword>
<dbReference type="Proteomes" id="UP000290572">
    <property type="component" value="Unassembled WGS sequence"/>
</dbReference>
<dbReference type="Pfam" id="PF00069">
    <property type="entry name" value="Pkinase"/>
    <property type="match status" value="1"/>
</dbReference>
<reference evidence="11 12" key="1">
    <citation type="submission" date="2018-03" db="EMBL/GenBank/DDBJ databases">
        <title>Draft genome sequence of Rohu Carp (Labeo rohita).</title>
        <authorList>
            <person name="Das P."/>
            <person name="Kushwaha B."/>
            <person name="Joshi C.G."/>
            <person name="Kumar D."/>
            <person name="Nagpure N.S."/>
            <person name="Sahoo L."/>
            <person name="Das S.P."/>
            <person name="Bit A."/>
            <person name="Patnaik S."/>
            <person name="Meher P.K."/>
            <person name="Jayasankar P."/>
            <person name="Koringa P.G."/>
            <person name="Patel N.V."/>
            <person name="Hinsu A.T."/>
            <person name="Kumar R."/>
            <person name="Pandey M."/>
            <person name="Agarwal S."/>
            <person name="Srivastava S."/>
            <person name="Singh M."/>
            <person name="Iquebal M.A."/>
            <person name="Jaiswal S."/>
            <person name="Angadi U.B."/>
            <person name="Kumar N."/>
            <person name="Raza M."/>
            <person name="Shah T.M."/>
            <person name="Rai A."/>
            <person name="Jena J.K."/>
        </authorList>
    </citation>
    <scope>NUCLEOTIDE SEQUENCE [LARGE SCALE GENOMIC DNA]</scope>
    <source>
        <strain evidence="11">DASCIFA01</strain>
        <tissue evidence="11">Testis</tissue>
    </source>
</reference>
<dbReference type="PROSITE" id="PS50011">
    <property type="entry name" value="PROTEIN_KINASE_DOM"/>
    <property type="match status" value="1"/>
</dbReference>
<evidence type="ECO:0000256" key="2">
    <source>
        <dbReference type="ARBA" id="ARBA00022527"/>
    </source>
</evidence>
<keyword evidence="12" id="KW-1185">Reference proteome</keyword>
<gene>
    <name evidence="11" type="ORF">ROHU_034426</name>
</gene>
<keyword evidence="2" id="KW-0723">Serine/threonine-protein kinase</keyword>
<dbReference type="STRING" id="84645.A0A498L8Y1"/>
<evidence type="ECO:0000256" key="7">
    <source>
        <dbReference type="ARBA" id="ARBA00047899"/>
    </source>
</evidence>
<keyword evidence="5 11" id="KW-0418">Kinase</keyword>
<evidence type="ECO:0000313" key="11">
    <source>
        <dbReference type="EMBL" id="RXN03336.1"/>
    </source>
</evidence>
<organism evidence="11 12">
    <name type="scientific">Labeo rohita</name>
    <name type="common">Indian major carp</name>
    <name type="synonym">Cyprinus rohita</name>
    <dbReference type="NCBI Taxonomy" id="84645"/>
    <lineage>
        <taxon>Eukaryota</taxon>
        <taxon>Metazoa</taxon>
        <taxon>Chordata</taxon>
        <taxon>Craniata</taxon>
        <taxon>Vertebrata</taxon>
        <taxon>Euteleostomi</taxon>
        <taxon>Actinopterygii</taxon>
        <taxon>Neopterygii</taxon>
        <taxon>Teleostei</taxon>
        <taxon>Ostariophysi</taxon>
        <taxon>Cypriniformes</taxon>
        <taxon>Cyprinidae</taxon>
        <taxon>Labeoninae</taxon>
        <taxon>Labeonini</taxon>
        <taxon>Labeo</taxon>
    </lineage>
</organism>